<feature type="compositionally biased region" description="Polar residues" evidence="1">
    <location>
        <begin position="1"/>
        <end position="11"/>
    </location>
</feature>
<evidence type="ECO:0000313" key="2">
    <source>
        <dbReference type="EMBL" id="EKC29834.1"/>
    </source>
</evidence>
<feature type="region of interest" description="Disordered" evidence="1">
    <location>
        <begin position="1"/>
        <end position="34"/>
    </location>
</feature>
<dbReference type="SMART" id="SM00355">
    <property type="entry name" value="ZnF_C2H2"/>
    <property type="match status" value="2"/>
</dbReference>
<evidence type="ECO:0000256" key="1">
    <source>
        <dbReference type="SAM" id="MobiDB-lite"/>
    </source>
</evidence>
<gene>
    <name evidence="2" type="ORF">CGI_10026166</name>
</gene>
<dbReference type="AlphaFoldDB" id="K1QFD0"/>
<dbReference type="InterPro" id="IPR013087">
    <property type="entry name" value="Znf_C2H2_type"/>
</dbReference>
<organism evidence="2">
    <name type="scientific">Magallana gigas</name>
    <name type="common">Pacific oyster</name>
    <name type="synonym">Crassostrea gigas</name>
    <dbReference type="NCBI Taxonomy" id="29159"/>
    <lineage>
        <taxon>Eukaryota</taxon>
        <taxon>Metazoa</taxon>
        <taxon>Spiralia</taxon>
        <taxon>Lophotrochozoa</taxon>
        <taxon>Mollusca</taxon>
        <taxon>Bivalvia</taxon>
        <taxon>Autobranchia</taxon>
        <taxon>Pteriomorphia</taxon>
        <taxon>Ostreida</taxon>
        <taxon>Ostreoidea</taxon>
        <taxon>Ostreidae</taxon>
        <taxon>Magallana</taxon>
    </lineage>
</organism>
<name>K1QFD0_MAGGI</name>
<dbReference type="EMBL" id="JH817210">
    <property type="protein sequence ID" value="EKC29834.1"/>
    <property type="molecule type" value="Genomic_DNA"/>
</dbReference>
<reference evidence="2" key="1">
    <citation type="journal article" date="2012" name="Nature">
        <title>The oyster genome reveals stress adaptation and complexity of shell formation.</title>
        <authorList>
            <person name="Zhang G."/>
            <person name="Fang X."/>
            <person name="Guo X."/>
            <person name="Li L."/>
            <person name="Luo R."/>
            <person name="Xu F."/>
            <person name="Yang P."/>
            <person name="Zhang L."/>
            <person name="Wang X."/>
            <person name="Qi H."/>
            <person name="Xiong Z."/>
            <person name="Que H."/>
            <person name="Xie Y."/>
            <person name="Holland P.W."/>
            <person name="Paps J."/>
            <person name="Zhu Y."/>
            <person name="Wu F."/>
            <person name="Chen Y."/>
            <person name="Wang J."/>
            <person name="Peng C."/>
            <person name="Meng J."/>
            <person name="Yang L."/>
            <person name="Liu J."/>
            <person name="Wen B."/>
            <person name="Zhang N."/>
            <person name="Huang Z."/>
            <person name="Zhu Q."/>
            <person name="Feng Y."/>
            <person name="Mount A."/>
            <person name="Hedgecock D."/>
            <person name="Xu Z."/>
            <person name="Liu Y."/>
            <person name="Domazet-Loso T."/>
            <person name="Du Y."/>
            <person name="Sun X."/>
            <person name="Zhang S."/>
            <person name="Liu B."/>
            <person name="Cheng P."/>
            <person name="Jiang X."/>
            <person name="Li J."/>
            <person name="Fan D."/>
            <person name="Wang W."/>
            <person name="Fu W."/>
            <person name="Wang T."/>
            <person name="Wang B."/>
            <person name="Zhang J."/>
            <person name="Peng Z."/>
            <person name="Li Y."/>
            <person name="Li N."/>
            <person name="Wang J."/>
            <person name="Chen M."/>
            <person name="He Y."/>
            <person name="Tan F."/>
            <person name="Song X."/>
            <person name="Zheng Q."/>
            <person name="Huang R."/>
            <person name="Yang H."/>
            <person name="Du X."/>
            <person name="Chen L."/>
            <person name="Yang M."/>
            <person name="Gaffney P.M."/>
            <person name="Wang S."/>
            <person name="Luo L."/>
            <person name="She Z."/>
            <person name="Ming Y."/>
            <person name="Huang W."/>
            <person name="Zhang S."/>
            <person name="Huang B."/>
            <person name="Zhang Y."/>
            <person name="Qu T."/>
            <person name="Ni P."/>
            <person name="Miao G."/>
            <person name="Wang J."/>
            <person name="Wang Q."/>
            <person name="Steinberg C.E."/>
            <person name="Wang H."/>
            <person name="Li N."/>
            <person name="Qian L."/>
            <person name="Zhang G."/>
            <person name="Li Y."/>
            <person name="Yang H."/>
            <person name="Liu X."/>
            <person name="Wang J."/>
            <person name="Yin Y."/>
            <person name="Wang J."/>
        </authorList>
    </citation>
    <scope>NUCLEOTIDE SEQUENCE [LARGE SCALE GENOMIC DNA]</scope>
    <source>
        <strain evidence="2">05x7-T-G4-1.051#20</strain>
    </source>
</reference>
<dbReference type="InParanoid" id="K1QFD0"/>
<feature type="compositionally biased region" description="Basic and acidic residues" evidence="1">
    <location>
        <begin position="18"/>
        <end position="29"/>
    </location>
</feature>
<dbReference type="PROSITE" id="PS00028">
    <property type="entry name" value="ZINC_FINGER_C2H2_1"/>
    <property type="match status" value="1"/>
</dbReference>
<dbReference type="HOGENOM" id="CLU_2361734_0_0_1"/>
<protein>
    <submittedName>
        <fullName evidence="2">Uncharacterized protein</fullName>
    </submittedName>
</protein>
<sequence length="96" mass="11071">MLWTRQNTLDQGLQRGGHVPDKNPSEQKSTETPSIEVSISCPAEGCLEGFPRWPALLEHWRMTHEALVLTLRCPFHMCPYQHVKQGQVARHLYRAH</sequence>
<proteinExistence type="predicted"/>
<accession>K1QFD0</accession>